<protein>
    <recommendedName>
        <fullName evidence="6">Pilus assembly protein PilP</fullName>
    </recommendedName>
</protein>
<keyword evidence="5" id="KW-1185">Reference proteome</keyword>
<evidence type="ECO:0000313" key="2">
    <source>
        <dbReference type="EMBL" id="TCV85279.1"/>
    </source>
</evidence>
<keyword evidence="1" id="KW-0732">Signal</keyword>
<dbReference type="RefSeq" id="WP_132967649.1">
    <property type="nucleotide sequence ID" value="NZ_LEKL01000083.1"/>
</dbReference>
<dbReference type="Proteomes" id="UP000294619">
    <property type="component" value="Unassembled WGS sequence"/>
</dbReference>
<sequence>MTKSCLTALLLACTCFVGAKERFNDPFSPTSQPSNRQLANPIAAESPLSQATGCDVNNLRLIDNLPLAQLNVIGLIHYADHSVVLWTTPDEVIIDSRLNDVISQDQWQIIAIETQRIVLQHCQTPSLQRSIPL</sequence>
<evidence type="ECO:0000313" key="4">
    <source>
        <dbReference type="Proteomes" id="UP000294619"/>
    </source>
</evidence>
<dbReference type="AlphaFoldDB" id="A0A4V6P3V6"/>
<proteinExistence type="predicted"/>
<name>A0A4V6P3V6_9PAST</name>
<reference evidence="3 5" key="2">
    <citation type="submission" date="2019-05" db="EMBL/GenBank/DDBJ databases">
        <title>Pasteurellaceae isolates from reptiles.</title>
        <authorList>
            <person name="Bojesen A.M."/>
            <person name="Lund E."/>
        </authorList>
    </citation>
    <scope>NUCLEOTIDE SEQUENCE [LARGE SCALE GENOMIC DNA]</scope>
    <source>
        <strain evidence="3 5">ELNT2x</strain>
    </source>
</reference>
<gene>
    <name evidence="2" type="ORF">EDC16_10957</name>
    <name evidence="3" type="ORF">FHQ21_05555</name>
</gene>
<dbReference type="EMBL" id="SMCP01000009">
    <property type="protein sequence ID" value="TCV85279.1"/>
    <property type="molecule type" value="Genomic_DNA"/>
</dbReference>
<feature type="chain" id="PRO_5020225082" description="Pilus assembly protein PilP" evidence="1">
    <location>
        <begin position="20"/>
        <end position="133"/>
    </location>
</feature>
<evidence type="ECO:0000313" key="5">
    <source>
        <dbReference type="Proteomes" id="UP000305526"/>
    </source>
</evidence>
<feature type="signal peptide" evidence="1">
    <location>
        <begin position="1"/>
        <end position="19"/>
    </location>
</feature>
<dbReference type="Proteomes" id="UP000305526">
    <property type="component" value="Unassembled WGS sequence"/>
</dbReference>
<reference evidence="2 4" key="1">
    <citation type="submission" date="2019-03" db="EMBL/GenBank/DDBJ databases">
        <title>Genomic Encyclopedia of Type Strains, Phase IV (KMG-IV): sequencing the most valuable type-strain genomes for metagenomic binning, comparative biology and taxonomic classification.</title>
        <authorList>
            <person name="Goeker M."/>
        </authorList>
    </citation>
    <scope>NUCLEOTIDE SEQUENCE [LARGE SCALE GENOMIC DNA]</scope>
    <source>
        <strain evidence="2 4">DSM 28140</strain>
    </source>
</reference>
<evidence type="ECO:0000256" key="1">
    <source>
        <dbReference type="SAM" id="SignalP"/>
    </source>
</evidence>
<accession>A0A4V6P3V6</accession>
<dbReference type="EMBL" id="VDGV01000039">
    <property type="protein sequence ID" value="TNG92111.1"/>
    <property type="molecule type" value="Genomic_DNA"/>
</dbReference>
<comment type="caution">
    <text evidence="2">The sequence shown here is derived from an EMBL/GenBank/DDBJ whole genome shotgun (WGS) entry which is preliminary data.</text>
</comment>
<evidence type="ECO:0008006" key="6">
    <source>
        <dbReference type="Google" id="ProtNLM"/>
    </source>
</evidence>
<organism evidence="2 4">
    <name type="scientific">Testudinibacter aquarius</name>
    <dbReference type="NCBI Taxonomy" id="1524974"/>
    <lineage>
        <taxon>Bacteria</taxon>
        <taxon>Pseudomonadati</taxon>
        <taxon>Pseudomonadota</taxon>
        <taxon>Gammaproteobacteria</taxon>
        <taxon>Pasteurellales</taxon>
        <taxon>Pasteurellaceae</taxon>
        <taxon>Testudinibacter</taxon>
    </lineage>
</organism>
<evidence type="ECO:0000313" key="3">
    <source>
        <dbReference type="EMBL" id="TNG92111.1"/>
    </source>
</evidence>